<dbReference type="Proteomes" id="UP001605036">
    <property type="component" value="Unassembled WGS sequence"/>
</dbReference>
<accession>A0ABD1XQC0</accession>
<comment type="caution">
    <text evidence="2">The sequence shown here is derived from an EMBL/GenBank/DDBJ whole genome shotgun (WGS) entry which is preliminary data.</text>
</comment>
<evidence type="ECO:0000313" key="2">
    <source>
        <dbReference type="EMBL" id="KAL2610979.1"/>
    </source>
</evidence>
<sequence length="76" mass="8321">MSQEEIKRGRLPRRGDVKAQIATNIVNSIAGILKVHRSRSSSPAMTPLEMEPDSVGNWPADPESGSLLDPLLEKNQ</sequence>
<evidence type="ECO:0000313" key="3">
    <source>
        <dbReference type="Proteomes" id="UP001605036"/>
    </source>
</evidence>
<dbReference type="EMBL" id="JBHFFA010000007">
    <property type="protein sequence ID" value="KAL2610979.1"/>
    <property type="molecule type" value="Genomic_DNA"/>
</dbReference>
<evidence type="ECO:0000256" key="1">
    <source>
        <dbReference type="SAM" id="MobiDB-lite"/>
    </source>
</evidence>
<dbReference type="AlphaFoldDB" id="A0ABD1XQC0"/>
<feature type="region of interest" description="Disordered" evidence="1">
    <location>
        <begin position="38"/>
        <end position="76"/>
    </location>
</feature>
<gene>
    <name evidence="2" type="ORF">R1flu_022671</name>
</gene>
<organism evidence="2 3">
    <name type="scientific">Riccia fluitans</name>
    <dbReference type="NCBI Taxonomy" id="41844"/>
    <lineage>
        <taxon>Eukaryota</taxon>
        <taxon>Viridiplantae</taxon>
        <taxon>Streptophyta</taxon>
        <taxon>Embryophyta</taxon>
        <taxon>Marchantiophyta</taxon>
        <taxon>Marchantiopsida</taxon>
        <taxon>Marchantiidae</taxon>
        <taxon>Marchantiales</taxon>
        <taxon>Ricciaceae</taxon>
        <taxon>Riccia</taxon>
    </lineage>
</organism>
<protein>
    <submittedName>
        <fullName evidence="2">Uncharacterized protein</fullName>
    </submittedName>
</protein>
<keyword evidence="3" id="KW-1185">Reference proteome</keyword>
<proteinExistence type="predicted"/>
<reference evidence="2 3" key="1">
    <citation type="submission" date="2024-09" db="EMBL/GenBank/DDBJ databases">
        <title>Chromosome-scale assembly of Riccia fluitans.</title>
        <authorList>
            <person name="Paukszto L."/>
            <person name="Sawicki J."/>
            <person name="Karawczyk K."/>
            <person name="Piernik-Szablinska J."/>
            <person name="Szczecinska M."/>
            <person name="Mazdziarz M."/>
        </authorList>
    </citation>
    <scope>NUCLEOTIDE SEQUENCE [LARGE SCALE GENOMIC DNA]</scope>
    <source>
        <strain evidence="2">Rf_01</strain>
        <tissue evidence="2">Aerial parts of the thallus</tissue>
    </source>
</reference>
<name>A0ABD1XQC0_9MARC</name>